<accession>A0A086XR87</accession>
<name>A0A086XR87_9RHOB</name>
<dbReference type="eggNOG" id="ENOG502ZXKG">
    <property type="taxonomic scope" value="Bacteria"/>
</dbReference>
<proteinExistence type="predicted"/>
<organism evidence="1 2">
    <name type="scientific">Paenirhodobacter enshiensis</name>
    <dbReference type="NCBI Taxonomy" id="1105367"/>
    <lineage>
        <taxon>Bacteria</taxon>
        <taxon>Pseudomonadati</taxon>
        <taxon>Pseudomonadota</taxon>
        <taxon>Alphaproteobacteria</taxon>
        <taxon>Rhodobacterales</taxon>
        <taxon>Rhodobacter group</taxon>
        <taxon>Paenirhodobacter</taxon>
    </lineage>
</organism>
<dbReference type="RefSeq" id="WP_036639777.1">
    <property type="nucleotide sequence ID" value="NZ_JFZB01000044.1"/>
</dbReference>
<reference evidence="1 2" key="1">
    <citation type="submission" date="2014-03" db="EMBL/GenBank/DDBJ databases">
        <title>Genome of Paenirhodobacter enshiensis DW2-9.</title>
        <authorList>
            <person name="Wang D."/>
            <person name="Wang G."/>
        </authorList>
    </citation>
    <scope>NUCLEOTIDE SEQUENCE [LARGE SCALE GENOMIC DNA]</scope>
    <source>
        <strain evidence="1 2">DW2-9</strain>
    </source>
</reference>
<keyword evidence="2" id="KW-1185">Reference proteome</keyword>
<evidence type="ECO:0000313" key="2">
    <source>
        <dbReference type="Proteomes" id="UP000028824"/>
    </source>
</evidence>
<sequence length="308" mass="32452">MRLKVALLVALGTILILVSSALLLVRVRDSDQRVDEANRAIAAFGEIVALPALARDVRRGEEIADTDRSDLRIPSVYVPAGVLRDWPERSDPSQKYYAVRDMQAHQLISQGDVWLGSADGGPLLAGGMGAVPIVPKNLDEVLPVLKLGDYVDIYWRRPAGGGQFEVRQIATGLRILGLPPRPGAVPAAVGALPAAGVRASPSEAPKNAFDGRFVVEAVQERVAMLLQAAAQGDIYVAPAGTATHDDKGAVVVDNSVLRSLPLVSRAGAAPAPVVAAVERLTAAPQAPQLCNLSVVRASQRTTIQVPCN</sequence>
<gene>
    <name evidence="1" type="ORF">CG50_09900</name>
</gene>
<evidence type="ECO:0008006" key="3">
    <source>
        <dbReference type="Google" id="ProtNLM"/>
    </source>
</evidence>
<dbReference type="OrthoDB" id="7870049at2"/>
<dbReference type="AlphaFoldDB" id="A0A086XR87"/>
<dbReference type="STRING" id="1105367.CG50_09900"/>
<evidence type="ECO:0000313" key="1">
    <source>
        <dbReference type="EMBL" id="KFI24537.1"/>
    </source>
</evidence>
<protein>
    <recommendedName>
        <fullName evidence="3">SAF domain-containing protein</fullName>
    </recommendedName>
</protein>
<dbReference type="Proteomes" id="UP000028824">
    <property type="component" value="Unassembled WGS sequence"/>
</dbReference>
<comment type="caution">
    <text evidence="1">The sequence shown here is derived from an EMBL/GenBank/DDBJ whole genome shotgun (WGS) entry which is preliminary data.</text>
</comment>
<dbReference type="EMBL" id="JFZB01000044">
    <property type="protein sequence ID" value="KFI24537.1"/>
    <property type="molecule type" value="Genomic_DNA"/>
</dbReference>